<evidence type="ECO:0000313" key="9">
    <source>
        <dbReference type="EMBL" id="KEQ19629.1"/>
    </source>
</evidence>
<dbReference type="InterPro" id="IPR036188">
    <property type="entry name" value="FAD/NAD-bd_sf"/>
</dbReference>
<dbReference type="Proteomes" id="UP000028073">
    <property type="component" value="Unassembled WGS sequence"/>
</dbReference>
<name>A0A081NMF6_9GAMM</name>
<accession>A0A081NMF6</accession>
<protein>
    <recommendedName>
        <fullName evidence="7 8">Glucose-methanol-choline oxidoreductase N-terminal domain-containing protein</fullName>
    </recommendedName>
</protein>
<feature type="binding site" evidence="5">
    <location>
        <position position="216"/>
    </location>
    <ligand>
        <name>FAD</name>
        <dbReference type="ChEBI" id="CHEBI:57692"/>
    </ligand>
</feature>
<feature type="binding site" evidence="5">
    <location>
        <begin position="89"/>
        <end position="92"/>
    </location>
    <ligand>
        <name>FAD</name>
        <dbReference type="ChEBI" id="CHEBI:57692"/>
    </ligand>
</feature>
<dbReference type="Pfam" id="PF05199">
    <property type="entry name" value="GMC_oxred_C"/>
    <property type="match status" value="1"/>
</dbReference>
<reference evidence="9 10" key="1">
    <citation type="submission" date="2014-06" db="EMBL/GenBank/DDBJ databases">
        <title>Whole Genome Sequences of Three Symbiotic Endozoicomonas Bacteria.</title>
        <authorList>
            <person name="Neave M.J."/>
            <person name="Apprill A."/>
            <person name="Voolstra C.R."/>
        </authorList>
    </citation>
    <scope>NUCLEOTIDE SEQUENCE [LARGE SCALE GENOMIC DNA]</scope>
    <source>
        <strain evidence="9 10">DSM 25634</strain>
    </source>
</reference>
<dbReference type="GO" id="GO:0008812">
    <property type="term" value="F:choline dehydrogenase activity"/>
    <property type="evidence" value="ECO:0007669"/>
    <property type="project" value="TreeGrafter"/>
</dbReference>
<dbReference type="OrthoDB" id="9785276at2"/>
<dbReference type="InterPro" id="IPR012132">
    <property type="entry name" value="GMC_OxRdtase"/>
</dbReference>
<evidence type="ECO:0000256" key="3">
    <source>
        <dbReference type="ARBA" id="ARBA00022630"/>
    </source>
</evidence>
<dbReference type="SUPFAM" id="SSF51905">
    <property type="entry name" value="FAD/NAD(P)-binding domain"/>
    <property type="match status" value="1"/>
</dbReference>
<keyword evidence="4 5" id="KW-0274">FAD</keyword>
<evidence type="ECO:0000256" key="6">
    <source>
        <dbReference type="RuleBase" id="RU003968"/>
    </source>
</evidence>
<evidence type="ECO:0000256" key="1">
    <source>
        <dbReference type="ARBA" id="ARBA00001974"/>
    </source>
</evidence>
<dbReference type="NCBIfam" id="NF002550">
    <property type="entry name" value="PRK02106.1"/>
    <property type="match status" value="1"/>
</dbReference>
<evidence type="ECO:0000256" key="2">
    <source>
        <dbReference type="ARBA" id="ARBA00010790"/>
    </source>
</evidence>
<dbReference type="Pfam" id="PF00732">
    <property type="entry name" value="GMC_oxred_N"/>
    <property type="match status" value="1"/>
</dbReference>
<dbReference type="EMBL" id="JOKH01000001">
    <property type="protein sequence ID" value="KEQ19629.1"/>
    <property type="molecule type" value="Genomic_DNA"/>
</dbReference>
<dbReference type="GO" id="GO:0016020">
    <property type="term" value="C:membrane"/>
    <property type="evidence" value="ECO:0007669"/>
    <property type="project" value="TreeGrafter"/>
</dbReference>
<evidence type="ECO:0000259" key="7">
    <source>
        <dbReference type="PROSITE" id="PS00623"/>
    </source>
</evidence>
<evidence type="ECO:0000259" key="8">
    <source>
        <dbReference type="PROSITE" id="PS00624"/>
    </source>
</evidence>
<dbReference type="Gene3D" id="3.50.50.60">
    <property type="entry name" value="FAD/NAD(P)-binding domain"/>
    <property type="match status" value="1"/>
</dbReference>
<dbReference type="AlphaFoldDB" id="A0A081NMF6"/>
<evidence type="ECO:0000256" key="4">
    <source>
        <dbReference type="ARBA" id="ARBA00022827"/>
    </source>
</evidence>
<dbReference type="PANTHER" id="PTHR11552:SF147">
    <property type="entry name" value="CHOLINE DEHYDROGENASE, MITOCHONDRIAL"/>
    <property type="match status" value="1"/>
</dbReference>
<dbReference type="GO" id="GO:0050660">
    <property type="term" value="F:flavin adenine dinucleotide binding"/>
    <property type="evidence" value="ECO:0007669"/>
    <property type="project" value="InterPro"/>
</dbReference>
<organism evidence="9 10">
    <name type="scientific">Endozoicomonas numazuensis</name>
    <dbReference type="NCBI Taxonomy" id="1137799"/>
    <lineage>
        <taxon>Bacteria</taxon>
        <taxon>Pseudomonadati</taxon>
        <taxon>Pseudomonadota</taxon>
        <taxon>Gammaproteobacteria</taxon>
        <taxon>Oceanospirillales</taxon>
        <taxon>Endozoicomonadaceae</taxon>
        <taxon>Endozoicomonas</taxon>
    </lineage>
</organism>
<dbReference type="InterPro" id="IPR007867">
    <property type="entry name" value="GMC_OxRtase_C"/>
</dbReference>
<proteinExistence type="inferred from homology"/>
<comment type="similarity">
    <text evidence="2 6">Belongs to the GMC oxidoreductase family.</text>
</comment>
<feature type="domain" description="Glucose-methanol-choline oxidoreductase N-terminal" evidence="7">
    <location>
        <begin position="79"/>
        <end position="102"/>
    </location>
</feature>
<keyword evidence="10" id="KW-1185">Reference proteome</keyword>
<sequence length="528" mass="57560">MYDFIIVGAGSAGCVLANRLSANPSHKVLLLEAGPRDNNPVTHMPGGAAEAMKSSKLNWKMESTRQKNMGNRKLAVPRGKTLGGSSAVNGMVYVRGHASDYDDWAEAGNEGWSYKEVLPYFKKSENNERGANDFHGDQGELQVSNAGSGLPAFDVFVEAGREIGIKECEDFNGADQEGIGLYQTTIRKGLRSSSASAFLRPAEKRKNLTVRTGVEVTRVILSGKRVTGVEILNGKKTEVVNASREVILSAGAIKSPHILQLSGIGRDADLSEAGVRTLHELPGVGYNLQEHLDLHINYECKPELSLNGLDFFPHNAKIGLEWLLTKDGIGAYSGIEGGAFVKSSPELSRPDIQFHFVPTYMISLTDPLPRTKGLSIQGCNLRPESRGFVKLQSSNPLDYPEIDFNLLDSEYDWQILRKALDTTFDMAASKAWSKYITRPITPNLESTNDDVLRDVIRRTAETVYHPVGSCKMGQDEMAVVDETLKVRGLEGIRVCDASIIPTLIGGNTNAPTMMIGEKCADMILAEAS</sequence>
<dbReference type="Gene3D" id="3.30.560.10">
    <property type="entry name" value="Glucose Oxidase, domain 3"/>
    <property type="match status" value="1"/>
</dbReference>
<dbReference type="RefSeq" id="WP_034833558.1">
    <property type="nucleotide sequence ID" value="NZ_JOKH01000001.1"/>
</dbReference>
<dbReference type="PROSITE" id="PS00624">
    <property type="entry name" value="GMC_OXRED_2"/>
    <property type="match status" value="1"/>
</dbReference>
<evidence type="ECO:0000256" key="5">
    <source>
        <dbReference type="PIRSR" id="PIRSR000137-2"/>
    </source>
</evidence>
<dbReference type="STRING" id="1137799.GZ78_06970"/>
<feature type="domain" description="Glucose-methanol-choline oxidoreductase N-terminal" evidence="8">
    <location>
        <begin position="251"/>
        <end position="265"/>
    </location>
</feature>
<dbReference type="PIRSF" id="PIRSF000137">
    <property type="entry name" value="Alcohol_oxidase"/>
    <property type="match status" value="1"/>
</dbReference>
<dbReference type="InterPro" id="IPR000172">
    <property type="entry name" value="GMC_OxRdtase_N"/>
</dbReference>
<dbReference type="PANTHER" id="PTHR11552">
    <property type="entry name" value="GLUCOSE-METHANOL-CHOLINE GMC OXIDOREDUCTASE"/>
    <property type="match status" value="1"/>
</dbReference>
<dbReference type="SUPFAM" id="SSF54373">
    <property type="entry name" value="FAD-linked reductases, C-terminal domain"/>
    <property type="match status" value="1"/>
</dbReference>
<dbReference type="PROSITE" id="PS00623">
    <property type="entry name" value="GMC_OXRED_1"/>
    <property type="match status" value="1"/>
</dbReference>
<dbReference type="GO" id="GO:0019285">
    <property type="term" value="P:glycine betaine biosynthetic process from choline"/>
    <property type="evidence" value="ECO:0007669"/>
    <property type="project" value="TreeGrafter"/>
</dbReference>
<evidence type="ECO:0000313" key="10">
    <source>
        <dbReference type="Proteomes" id="UP000028073"/>
    </source>
</evidence>
<comment type="cofactor">
    <cofactor evidence="1 5">
        <name>FAD</name>
        <dbReference type="ChEBI" id="CHEBI:57692"/>
    </cofactor>
</comment>
<keyword evidence="3 6" id="KW-0285">Flavoprotein</keyword>
<comment type="caution">
    <text evidence="9">The sequence shown here is derived from an EMBL/GenBank/DDBJ whole genome shotgun (WGS) entry which is preliminary data.</text>
</comment>
<gene>
    <name evidence="9" type="ORF">GZ78_06970</name>
</gene>
<dbReference type="eggNOG" id="COG2303">
    <property type="taxonomic scope" value="Bacteria"/>
</dbReference>